<proteinExistence type="predicted"/>
<sequence>MSNKKPFLIVHGKTQIVVFAMALSTAEAHAKSIATKDLAADCVHLPTPEYRTTDFTAINRVPGGKDDADVFPFKLTINGESEVVLASSKINAEKALEAKIQEKAGYSVTDLPVDLYGKVKWETVETLAEPEPTVSTGKRGRPAKNKDAAAEDAHKQTEMAGENIPGME</sequence>
<keyword evidence="3" id="KW-1185">Reference proteome</keyword>
<dbReference type="RefSeq" id="YP_010774077.1">
    <property type="nucleotide sequence ID" value="NC_074751.1"/>
</dbReference>
<accession>A0A7T3NA09</accession>
<dbReference type="Proteomes" id="UP000595249">
    <property type="component" value="Segment"/>
</dbReference>
<evidence type="ECO:0000256" key="1">
    <source>
        <dbReference type="SAM" id="MobiDB-lite"/>
    </source>
</evidence>
<dbReference type="GeneID" id="80456978"/>
<dbReference type="EMBL" id="MW021761">
    <property type="protein sequence ID" value="QPX74991.1"/>
    <property type="molecule type" value="Genomic_DNA"/>
</dbReference>
<evidence type="ECO:0000313" key="3">
    <source>
        <dbReference type="Proteomes" id="UP000595249"/>
    </source>
</evidence>
<organism evidence="2 3">
    <name type="scientific">Serratia phage vB_SmaS_Rovert</name>
    <dbReference type="NCBI Taxonomy" id="2777363"/>
    <lineage>
        <taxon>Viruses</taxon>
        <taxon>Duplodnaviria</taxon>
        <taxon>Heunggongvirae</taxon>
        <taxon>Uroviricota</taxon>
        <taxon>Caudoviricetes</taxon>
        <taxon>Rovertvirus</taxon>
        <taxon>Rovertvirus rovert</taxon>
    </lineage>
</organism>
<protein>
    <submittedName>
        <fullName evidence="2">Uncharacterized protein</fullName>
    </submittedName>
</protein>
<feature type="region of interest" description="Disordered" evidence="1">
    <location>
        <begin position="127"/>
        <end position="168"/>
    </location>
</feature>
<name>A0A7T3NA09_9CAUD</name>
<feature type="compositionally biased region" description="Basic and acidic residues" evidence="1">
    <location>
        <begin position="144"/>
        <end position="157"/>
    </location>
</feature>
<reference evidence="2 3" key="1">
    <citation type="submission" date="2020-09" db="EMBL/GenBank/DDBJ databases">
        <authorList>
            <person name="Marshall N."/>
            <person name="Wilson M.E."/>
            <person name="Walker J.K."/>
            <person name="Johnson L."/>
            <person name="Sharma R."/>
            <person name="Carr E."/>
            <person name="Grose J.H."/>
        </authorList>
    </citation>
    <scope>NUCLEOTIDE SEQUENCE [LARGE SCALE GENOMIC DNA]</scope>
</reference>
<evidence type="ECO:0000313" key="2">
    <source>
        <dbReference type="EMBL" id="QPX74991.1"/>
    </source>
</evidence>
<dbReference type="KEGG" id="vg:80456978"/>